<dbReference type="SUPFAM" id="SSF56784">
    <property type="entry name" value="HAD-like"/>
    <property type="match status" value="1"/>
</dbReference>
<dbReference type="Proteomes" id="UP000093592">
    <property type="component" value="Unassembled WGS sequence"/>
</dbReference>
<keyword evidence="2" id="KW-1003">Cell membrane</keyword>
<comment type="subcellular location">
    <subcellularLocation>
        <location evidence="1">Cell membrane</location>
        <topology evidence="1">Multi-pass membrane protein</topology>
    </subcellularLocation>
</comment>
<evidence type="ECO:0000259" key="11">
    <source>
        <dbReference type="Pfam" id="PF00122"/>
    </source>
</evidence>
<dbReference type="InterPro" id="IPR008250">
    <property type="entry name" value="ATPase_P-typ_transduc_dom_A_sf"/>
</dbReference>
<dbReference type="PANTHER" id="PTHR24093:SF513">
    <property type="entry name" value="CATION-TRANSPORTING ATPASE I-RELATED"/>
    <property type="match status" value="1"/>
</dbReference>
<keyword evidence="3" id="KW-0812">Transmembrane</keyword>
<evidence type="ECO:0000259" key="12">
    <source>
        <dbReference type="Pfam" id="PF00689"/>
    </source>
</evidence>
<dbReference type="GO" id="GO:0016887">
    <property type="term" value="F:ATP hydrolysis activity"/>
    <property type="evidence" value="ECO:0007669"/>
    <property type="project" value="InterPro"/>
</dbReference>
<dbReference type="InterPro" id="IPR023298">
    <property type="entry name" value="ATPase_P-typ_TM_dom_sf"/>
</dbReference>
<evidence type="ECO:0000313" key="14">
    <source>
        <dbReference type="Proteomes" id="UP000093592"/>
    </source>
</evidence>
<dbReference type="InterPro" id="IPR001757">
    <property type="entry name" value="P_typ_ATPase"/>
</dbReference>
<feature type="domain" description="P-type ATPase A" evidence="11">
    <location>
        <begin position="733"/>
        <end position="832"/>
    </location>
</feature>
<proteinExistence type="predicted"/>
<dbReference type="PRINTS" id="PR00119">
    <property type="entry name" value="CATATPASE"/>
</dbReference>
<feature type="region of interest" description="Disordered" evidence="10">
    <location>
        <begin position="1431"/>
        <end position="1486"/>
    </location>
</feature>
<evidence type="ECO:0000313" key="13">
    <source>
        <dbReference type="EMBL" id="OBI47444.1"/>
    </source>
</evidence>
<sequence length="1486" mass="154817">MSTVESVRRPLPLRAVAVGIQTLSTAASVGASMVTIPVREGVRALSGELPGPPLSRHAWRGEGRAWIEVRGLDRPDGAELGRAVLDAVGAHRGVASASLNRPLSRVVVALDGDQVSLHELCRVVGEAEKRCPRTDAAGKDPRPKPLPGDGLVVATKAVAVGATAAGMAAAMAGRALRWPRLPDSVEAAVVAVDFQPRLRRLLEDRIGHAATDTALTVAMTAAHIVSLSPASLAVDLMMEALKAAECRAEAQAWRRHEPALARHADHPEAHPSSRPVPPPVGAAQRHAQRFALAQAVGAAAIGAGTRSLNMASTAALVTAPKALRTTRESFAATLGYALADQHGVLPLRPESLRRLDQVDALLVDPRVLCTEKLRVVRVRGAPDHELTAAWHRAQALLDDADMSSGWRPIPGMPGRRVEALICPTHDPMAPAMMAEARRCGVDLISVDIDSLGELRPAFDEIRPLDVGSVDDALTDALADLQQDGHVVAVLSTSGSQALSSADVALGIMPRNEAEPPPWYADLLLPDLTAAWRVLHALPAAKSASRRGIEISTGATALGALLMLPGVRGRGPGPVTTGAAAGLLSGYWLARQTVRASPPRPAPVHEWHAMTVEQVRRELPPPETPEIAKPSRAVETAQRGVELAGRPHRAVWQFVTAVRAELSDPLTPVLALGSAASAVLGSPVDAVLVGSVLTGNAILAASQRLRAESRLNRLLAQQVPPARKVTTGPDGAPVYTDVAAEQLRPGDVIEVRTHEVVPADARVIEEVDVEVDESTLTGESLSVEKQVDPTPGVELAERRCLLFEGTTVVAGTAVAVVTAVGADTQARRAAELASGELPTVGLQHQLSQLTNRAFPVSMAGGALVSALGILRRRGLREAVASGIAVTVAAVPEGMPLVATLAQAASARRLTTFGALVRVPRSVEALGRVDVVCFDKTGTLSENRLRVAQVHPVGGHSREEVLGYAAHATPPSNGTPQIHATDRAIAEAALSVNGAGPAPDPDAHLPFRSGRSFSASVSGDELTIKGAPEVVLANCADVDASIWKTVDGLAAGGLRVIAVARRRLTPTQAQIVQNDDDAIAGLADGELSLAGLLGLSDTPRPEAAGLLAALAERNVAVRLITGDHPITATAIARELGMPVLPSQVISGTEWDNLSRKDQERAVAERVIFARMSPENKVQIVQTLERVGKVCAMVGDGSNDAAAIRAATVGIGVVARGSDPARTAADVVLVDGRIQALLQAIEEGRELWRRVQAAVSVLLGGNAGEVGFSIIGSALTGRSPLNTRQLLLVNMLTDALPAAALAVSQTTGADNWEGRGPDQRALWRAVAIRGTTTAAAATAAWVMAGVTGRPQRASTVALVALVAAQLGQTLLDSHAPLVVGTAVGSLAAMATLISIPGVSQLLGCTPLGPLAWAQALGAAAAATVAVAVATRRLAGRRPAEPQPDQASRPPQRRRATTPRTARSPAPSTAERALKLVDQPEHRSSTYLRQ</sequence>
<name>A0A1A2Z9Y2_9MYCO</name>
<evidence type="ECO:0000256" key="2">
    <source>
        <dbReference type="ARBA" id="ARBA00022475"/>
    </source>
</evidence>
<dbReference type="PRINTS" id="PR00120">
    <property type="entry name" value="HATPASE"/>
</dbReference>
<dbReference type="Gene3D" id="3.40.1110.10">
    <property type="entry name" value="Calcium-transporting ATPase, cytoplasmic domain N"/>
    <property type="match status" value="2"/>
</dbReference>
<reference evidence="14" key="1">
    <citation type="submission" date="2016-06" db="EMBL/GenBank/DDBJ databases">
        <authorList>
            <person name="Sutton G."/>
            <person name="Brinkac L."/>
            <person name="Sanka R."/>
            <person name="Adams M."/>
            <person name="Lau E."/>
            <person name="Sam S."/>
            <person name="Sreng N."/>
            <person name="Him V."/>
            <person name="Kerleguer A."/>
            <person name="Cheng S."/>
        </authorList>
    </citation>
    <scope>NUCLEOTIDE SEQUENCE [LARGE SCALE GENOMIC DNA]</scope>
    <source>
        <strain evidence="14">E861</strain>
    </source>
</reference>
<keyword evidence="8" id="KW-0472">Membrane</keyword>
<keyword evidence="7" id="KW-1133">Transmembrane helix</keyword>
<dbReference type="Pfam" id="PF00122">
    <property type="entry name" value="E1-E2_ATPase"/>
    <property type="match status" value="1"/>
</dbReference>
<accession>A0A1A2Z9Y2</accession>
<dbReference type="Pfam" id="PF00702">
    <property type="entry name" value="Hydrolase"/>
    <property type="match status" value="1"/>
</dbReference>
<evidence type="ECO:0000256" key="5">
    <source>
        <dbReference type="ARBA" id="ARBA00022842"/>
    </source>
</evidence>
<evidence type="ECO:0000256" key="7">
    <source>
        <dbReference type="ARBA" id="ARBA00022989"/>
    </source>
</evidence>
<dbReference type="InterPro" id="IPR023299">
    <property type="entry name" value="ATPase_P-typ_cyto_dom_N"/>
</dbReference>
<evidence type="ECO:0000256" key="9">
    <source>
        <dbReference type="ARBA" id="ARBA00049360"/>
    </source>
</evidence>
<feature type="domain" description="Cation-transporting P-type ATPase C-terminal" evidence="12">
    <location>
        <begin position="1276"/>
        <end position="1425"/>
    </location>
</feature>
<feature type="compositionally biased region" description="Basic and acidic residues" evidence="10">
    <location>
        <begin position="260"/>
        <end position="271"/>
    </location>
</feature>
<evidence type="ECO:0000256" key="3">
    <source>
        <dbReference type="ARBA" id="ARBA00022692"/>
    </source>
</evidence>
<dbReference type="InterPro" id="IPR044492">
    <property type="entry name" value="P_typ_ATPase_HD_dom"/>
</dbReference>
<dbReference type="InterPro" id="IPR006068">
    <property type="entry name" value="ATPase_P-typ_cation-transptr_C"/>
</dbReference>
<dbReference type="InterPro" id="IPR059000">
    <property type="entry name" value="ATPase_P-type_domA"/>
</dbReference>
<keyword evidence="5" id="KW-0460">Magnesium</keyword>
<dbReference type="SUPFAM" id="SSF81665">
    <property type="entry name" value="Calcium ATPase, transmembrane domain M"/>
    <property type="match status" value="1"/>
</dbReference>
<dbReference type="Gene3D" id="3.40.50.1000">
    <property type="entry name" value="HAD superfamily/HAD-like"/>
    <property type="match status" value="2"/>
</dbReference>
<dbReference type="EMBL" id="LZKJ01000087">
    <property type="protein sequence ID" value="OBI47444.1"/>
    <property type="molecule type" value="Genomic_DNA"/>
</dbReference>
<feature type="region of interest" description="Disordered" evidence="10">
    <location>
        <begin position="260"/>
        <end position="284"/>
    </location>
</feature>
<dbReference type="GO" id="GO:0005886">
    <property type="term" value="C:plasma membrane"/>
    <property type="evidence" value="ECO:0007669"/>
    <property type="project" value="UniProtKB-SubCell"/>
</dbReference>
<evidence type="ECO:0000256" key="1">
    <source>
        <dbReference type="ARBA" id="ARBA00004651"/>
    </source>
</evidence>
<comment type="catalytic activity">
    <reaction evidence="9">
        <text>ATP + H2O = ADP + phosphate + H(+)</text>
        <dbReference type="Rhea" id="RHEA:13065"/>
        <dbReference type="ChEBI" id="CHEBI:15377"/>
        <dbReference type="ChEBI" id="CHEBI:15378"/>
        <dbReference type="ChEBI" id="CHEBI:30616"/>
        <dbReference type="ChEBI" id="CHEBI:43474"/>
        <dbReference type="ChEBI" id="CHEBI:456216"/>
    </reaction>
</comment>
<comment type="caution">
    <text evidence="13">The sequence shown here is derived from an EMBL/GenBank/DDBJ whole genome shotgun (WGS) entry which is preliminary data.</text>
</comment>
<dbReference type="Gene3D" id="1.20.1110.10">
    <property type="entry name" value="Calcium-transporting ATPase, transmembrane domain"/>
    <property type="match status" value="2"/>
</dbReference>
<evidence type="ECO:0000256" key="4">
    <source>
        <dbReference type="ARBA" id="ARBA00022723"/>
    </source>
</evidence>
<protein>
    <submittedName>
        <fullName evidence="13">Haloacid dehalogenase</fullName>
    </submittedName>
</protein>
<dbReference type="InterPro" id="IPR036412">
    <property type="entry name" value="HAD-like_sf"/>
</dbReference>
<dbReference type="SUPFAM" id="SSF81653">
    <property type="entry name" value="Calcium ATPase, transduction domain A"/>
    <property type="match status" value="1"/>
</dbReference>
<dbReference type="Pfam" id="PF00689">
    <property type="entry name" value="Cation_ATPase_C"/>
    <property type="match status" value="1"/>
</dbReference>
<dbReference type="GO" id="GO:0005524">
    <property type="term" value="F:ATP binding"/>
    <property type="evidence" value="ECO:0007669"/>
    <property type="project" value="InterPro"/>
</dbReference>
<dbReference type="SFLD" id="SFLDG00002">
    <property type="entry name" value="C1.7:_P-type_atpase_like"/>
    <property type="match status" value="1"/>
</dbReference>
<gene>
    <name evidence="13" type="ORF">A5707_19360</name>
</gene>
<feature type="compositionally biased region" description="Low complexity" evidence="10">
    <location>
        <begin position="1454"/>
        <end position="1466"/>
    </location>
</feature>
<organism evidence="13 14">
    <name type="scientific">Mycobacterium kyorinense</name>
    <dbReference type="NCBI Taxonomy" id="487514"/>
    <lineage>
        <taxon>Bacteria</taxon>
        <taxon>Bacillati</taxon>
        <taxon>Actinomycetota</taxon>
        <taxon>Actinomycetes</taxon>
        <taxon>Mycobacteriales</taxon>
        <taxon>Mycobacteriaceae</taxon>
        <taxon>Mycobacterium</taxon>
    </lineage>
</organism>
<dbReference type="Gene3D" id="2.70.150.10">
    <property type="entry name" value="Calcium-transporting ATPase, cytoplasmic transduction domain A"/>
    <property type="match status" value="1"/>
</dbReference>
<dbReference type="SFLD" id="SFLDS00003">
    <property type="entry name" value="Haloacid_Dehalogenase"/>
    <property type="match status" value="1"/>
</dbReference>
<evidence type="ECO:0000256" key="6">
    <source>
        <dbReference type="ARBA" id="ARBA00022967"/>
    </source>
</evidence>
<dbReference type="GO" id="GO:0046872">
    <property type="term" value="F:metal ion binding"/>
    <property type="evidence" value="ECO:0007669"/>
    <property type="project" value="UniProtKB-KW"/>
</dbReference>
<dbReference type="PANTHER" id="PTHR24093">
    <property type="entry name" value="CATION TRANSPORTING ATPASE"/>
    <property type="match status" value="1"/>
</dbReference>
<evidence type="ECO:0000256" key="10">
    <source>
        <dbReference type="SAM" id="MobiDB-lite"/>
    </source>
</evidence>
<keyword evidence="4" id="KW-0479">Metal-binding</keyword>
<dbReference type="SFLD" id="SFLDF00027">
    <property type="entry name" value="p-type_atpase"/>
    <property type="match status" value="1"/>
</dbReference>
<feature type="compositionally biased region" description="Basic and acidic residues" evidence="10">
    <location>
        <begin position="1468"/>
        <end position="1480"/>
    </location>
</feature>
<dbReference type="NCBIfam" id="TIGR01494">
    <property type="entry name" value="ATPase_P-type"/>
    <property type="match status" value="2"/>
</dbReference>
<dbReference type="InterPro" id="IPR023214">
    <property type="entry name" value="HAD_sf"/>
</dbReference>
<dbReference type="GO" id="GO:0005388">
    <property type="term" value="F:P-type calcium transporter activity"/>
    <property type="evidence" value="ECO:0007669"/>
    <property type="project" value="TreeGrafter"/>
</dbReference>
<keyword evidence="6" id="KW-1278">Translocase</keyword>
<evidence type="ECO:0000256" key="8">
    <source>
        <dbReference type="ARBA" id="ARBA00023136"/>
    </source>
</evidence>